<gene>
    <name evidence="1" type="ORF">LCGC14_2328840</name>
</gene>
<dbReference type="AlphaFoldDB" id="A0A0F9CG60"/>
<name>A0A0F9CG60_9ZZZZ</name>
<proteinExistence type="predicted"/>
<sequence>MPIRWNALKVSEAAGMIEEFLKQAVEPLEQARIVAEEAQKIDNLPQYVGQDFTRIIFKIDDCLGSAQYPEGSWFK</sequence>
<dbReference type="EMBL" id="LAZR01033428">
    <property type="protein sequence ID" value="KKL48109.1"/>
    <property type="molecule type" value="Genomic_DNA"/>
</dbReference>
<feature type="non-terminal residue" evidence="1">
    <location>
        <position position="75"/>
    </location>
</feature>
<protein>
    <submittedName>
        <fullName evidence="1">Uncharacterized protein</fullName>
    </submittedName>
</protein>
<organism evidence="1">
    <name type="scientific">marine sediment metagenome</name>
    <dbReference type="NCBI Taxonomy" id="412755"/>
    <lineage>
        <taxon>unclassified sequences</taxon>
        <taxon>metagenomes</taxon>
        <taxon>ecological metagenomes</taxon>
    </lineage>
</organism>
<reference evidence="1" key="1">
    <citation type="journal article" date="2015" name="Nature">
        <title>Complex archaea that bridge the gap between prokaryotes and eukaryotes.</title>
        <authorList>
            <person name="Spang A."/>
            <person name="Saw J.H."/>
            <person name="Jorgensen S.L."/>
            <person name="Zaremba-Niedzwiedzka K."/>
            <person name="Martijn J."/>
            <person name="Lind A.E."/>
            <person name="van Eijk R."/>
            <person name="Schleper C."/>
            <person name="Guy L."/>
            <person name="Ettema T.J."/>
        </authorList>
    </citation>
    <scope>NUCLEOTIDE SEQUENCE</scope>
</reference>
<evidence type="ECO:0000313" key="1">
    <source>
        <dbReference type="EMBL" id="KKL48109.1"/>
    </source>
</evidence>
<accession>A0A0F9CG60</accession>
<comment type="caution">
    <text evidence="1">The sequence shown here is derived from an EMBL/GenBank/DDBJ whole genome shotgun (WGS) entry which is preliminary data.</text>
</comment>